<dbReference type="Proteomes" id="UP000034112">
    <property type="component" value="Unassembled WGS sequence"/>
</dbReference>
<dbReference type="AlphaFoldDB" id="A0A0F9WY44"/>
<evidence type="ECO:0000313" key="3">
    <source>
        <dbReference type="Proteomes" id="UP000034112"/>
    </source>
</evidence>
<name>A0A0F9WY44_TRIHA</name>
<organism evidence="2 3">
    <name type="scientific">Trichoderma harzianum</name>
    <name type="common">Hypocrea lixii</name>
    <dbReference type="NCBI Taxonomy" id="5544"/>
    <lineage>
        <taxon>Eukaryota</taxon>
        <taxon>Fungi</taxon>
        <taxon>Dikarya</taxon>
        <taxon>Ascomycota</taxon>
        <taxon>Pezizomycotina</taxon>
        <taxon>Sordariomycetes</taxon>
        <taxon>Hypocreomycetidae</taxon>
        <taxon>Hypocreales</taxon>
        <taxon>Hypocreaceae</taxon>
        <taxon>Trichoderma</taxon>
    </lineage>
</organism>
<dbReference type="EMBL" id="JOKZ01000469">
    <property type="protein sequence ID" value="KKO98040.1"/>
    <property type="molecule type" value="Genomic_DNA"/>
</dbReference>
<accession>A0A0F9WY44</accession>
<comment type="caution">
    <text evidence="2">The sequence shown here is derived from an EMBL/GenBank/DDBJ whole genome shotgun (WGS) entry which is preliminary data.</text>
</comment>
<evidence type="ECO:0000256" key="1">
    <source>
        <dbReference type="SAM" id="MobiDB-lite"/>
    </source>
</evidence>
<feature type="compositionally biased region" description="Polar residues" evidence="1">
    <location>
        <begin position="172"/>
        <end position="195"/>
    </location>
</feature>
<gene>
    <name evidence="2" type="ORF">THAR02_09857</name>
</gene>
<reference evidence="3" key="1">
    <citation type="journal article" date="2015" name="Genome Announc.">
        <title>Draft whole-genome sequence of the biocontrol agent Trichoderma harzianum T6776.</title>
        <authorList>
            <person name="Baroncelli R."/>
            <person name="Piaggeschi G."/>
            <person name="Fiorini L."/>
            <person name="Bertolini E."/>
            <person name="Zapparata A."/>
            <person name="Pe M.E."/>
            <person name="Sarrocco S."/>
            <person name="Vannacci G."/>
        </authorList>
    </citation>
    <scope>NUCLEOTIDE SEQUENCE [LARGE SCALE GENOMIC DNA]</scope>
    <source>
        <strain evidence="3">T6776</strain>
    </source>
</reference>
<sequence>MVQYEHSPKEKAKARKSGPSLCNKTRDLGVLANIFAMAAYWDPTHHCYRVQVHLPEGEKPPDINGLVEEILSEATSKRSSRRRGRILSQSGQRHLRQDAKIASMRLSRKLRQCSHPSITREVIDAQDSDRASVDSISQAEGIENEISKLTINVETVEEEPIEQAIAEQQQQLSRTETAVNQQDHNTQNHIESPQFNSISQNADNLYWNDWGSVSGSCYDALDDVNYSTSSPIELYSYEETAVLPPLRELPRPRASKETKRQLLNSIRSLQSILDGYNYKGIQKMTSYFLFPTD</sequence>
<feature type="region of interest" description="Disordered" evidence="1">
    <location>
        <begin position="74"/>
        <end position="96"/>
    </location>
</feature>
<evidence type="ECO:0000313" key="2">
    <source>
        <dbReference type="EMBL" id="KKO98040.1"/>
    </source>
</evidence>
<protein>
    <submittedName>
        <fullName evidence="2">Uncharacterized protein</fullName>
    </submittedName>
</protein>
<proteinExistence type="predicted"/>
<feature type="region of interest" description="Disordered" evidence="1">
    <location>
        <begin position="164"/>
        <end position="195"/>
    </location>
</feature>
<dbReference type="OrthoDB" id="5154252at2759"/>